<keyword evidence="2" id="KW-1133">Transmembrane helix</keyword>
<accession>A0A9P7KAG0</accession>
<feature type="compositionally biased region" description="Low complexity" evidence="1">
    <location>
        <begin position="438"/>
        <end position="448"/>
    </location>
</feature>
<feature type="region of interest" description="Disordered" evidence="1">
    <location>
        <begin position="545"/>
        <end position="566"/>
    </location>
</feature>
<evidence type="ECO:0000256" key="2">
    <source>
        <dbReference type="SAM" id="Phobius"/>
    </source>
</evidence>
<feature type="transmembrane region" description="Helical" evidence="2">
    <location>
        <begin position="88"/>
        <end position="111"/>
    </location>
</feature>
<dbReference type="OrthoDB" id="2563978at2759"/>
<feature type="compositionally biased region" description="Low complexity" evidence="1">
    <location>
        <begin position="41"/>
        <end position="71"/>
    </location>
</feature>
<feature type="compositionally biased region" description="Polar residues" evidence="1">
    <location>
        <begin position="157"/>
        <end position="170"/>
    </location>
</feature>
<keyword evidence="2" id="KW-0472">Membrane</keyword>
<keyword evidence="4" id="KW-1185">Reference proteome</keyword>
<feature type="compositionally biased region" description="Low complexity" evidence="1">
    <location>
        <begin position="671"/>
        <end position="691"/>
    </location>
</feature>
<keyword evidence="2" id="KW-0812">Transmembrane</keyword>
<sequence length="774" mass="81603">MIPLNDDWTYGGLTSPASTAEPSRTSDIPITTTAIPPTLTSFTSIATPTSSSSPVSSIPTLTSPTFPTQTSIPPPPPPSANSLSRGQLIGVIVASILGFIFLFIAILLLYLCCRHRRNREEPIWEAPTPIDQGWHALERERNPTGEEGDPLMRASGVPTQAAQARDSTGSAPPGSPALFDSELGGRQVPPYVGIARVPVPPVESHSSKESGGSASTNSGYGVVIPHTIFNPETLAELRRDQALTPEQIQRLEEESVRPSGGDSSLTPPPRLVDPDLWSPGPEHLPFTNKASLGSLSGYPDADEAATLLIARRVRVEDLASRSPPHLPQPLSYENGSNRNSGGFLSNLGLGGLSWFKNIDGHPWRNSRHAMLPDDDLEVGQALLGPEMSESQSSRRLIGLGMANEGDRPLSTASGRSIATVYHDAHSSLPGTPASKETPLAPLPRALTPSAPPPLPAWPPNSTVPALATPPLDRPVPAPTHSYSSSITNVNHGLPVGYDVLDTPAPTAISPFASTSSISSLRETMTGSSTGLSAHPFPPGLDVPTKSWSDESSTATHVNSPLSLLSNQDTSPAVSIDILEEAPPPAREGWRTLAAEHDHRGSQRTTFGHVRAARLDPLLSIDRSFPQFVTPFDNVPEEASLYSMRSHLSPAHSRSTGSAPGSRRDGSGSIGSGSSRPSAFAQSLSHSSSISSDARKRVSPTMSAFGGRSPVPSPLIDAPPSAHFVPERAGTHRQVGSLDIDAARTSTTSPEPTSPLSQLSSAPWAAGLDNNWTPT</sequence>
<gene>
    <name evidence="3" type="ORF">DXG03_004089</name>
</gene>
<feature type="region of interest" description="Disordered" evidence="1">
    <location>
        <begin position="13"/>
        <end position="32"/>
    </location>
</feature>
<feature type="compositionally biased region" description="Low complexity" evidence="1">
    <location>
        <begin position="744"/>
        <end position="760"/>
    </location>
</feature>
<feature type="region of interest" description="Disordered" evidence="1">
    <location>
        <begin position="424"/>
        <end position="460"/>
    </location>
</feature>
<reference evidence="3" key="1">
    <citation type="submission" date="2020-07" db="EMBL/GenBank/DDBJ databases">
        <authorList>
            <person name="Nieuwenhuis M."/>
            <person name="Van De Peppel L.J.J."/>
        </authorList>
    </citation>
    <scope>NUCLEOTIDE SEQUENCE</scope>
    <source>
        <strain evidence="3">AP01</strain>
        <tissue evidence="3">Mycelium</tissue>
    </source>
</reference>
<feature type="region of interest" description="Disordered" evidence="1">
    <location>
        <begin position="41"/>
        <end position="82"/>
    </location>
</feature>
<proteinExistence type="predicted"/>
<evidence type="ECO:0000313" key="4">
    <source>
        <dbReference type="Proteomes" id="UP000775547"/>
    </source>
</evidence>
<feature type="compositionally biased region" description="Low complexity" evidence="1">
    <location>
        <begin position="209"/>
        <end position="218"/>
    </location>
</feature>
<evidence type="ECO:0000256" key="1">
    <source>
        <dbReference type="SAM" id="MobiDB-lite"/>
    </source>
</evidence>
<dbReference type="AlphaFoldDB" id="A0A9P7KAG0"/>
<dbReference type="EMBL" id="JABCKV010000240">
    <property type="protein sequence ID" value="KAG5641865.1"/>
    <property type="molecule type" value="Genomic_DNA"/>
</dbReference>
<dbReference type="Proteomes" id="UP000775547">
    <property type="component" value="Unassembled WGS sequence"/>
</dbReference>
<feature type="region of interest" description="Disordered" evidence="1">
    <location>
        <begin position="140"/>
        <end position="182"/>
    </location>
</feature>
<name>A0A9P7KAG0_9AGAR</name>
<reference evidence="3" key="2">
    <citation type="submission" date="2021-10" db="EMBL/GenBank/DDBJ databases">
        <title>Phylogenomics reveals ancestral predisposition of the termite-cultivated fungus Termitomyces towards a domesticated lifestyle.</title>
        <authorList>
            <person name="Auxier B."/>
            <person name="Grum-Grzhimaylo A."/>
            <person name="Cardenas M.E."/>
            <person name="Lodge J.D."/>
            <person name="Laessoe T."/>
            <person name="Pedersen O."/>
            <person name="Smith M.E."/>
            <person name="Kuyper T.W."/>
            <person name="Franco-Molano E.A."/>
            <person name="Baroni T.J."/>
            <person name="Aanen D.K."/>
        </authorList>
    </citation>
    <scope>NUCLEOTIDE SEQUENCE</scope>
    <source>
        <strain evidence="3">AP01</strain>
        <tissue evidence="3">Mycelium</tissue>
    </source>
</reference>
<comment type="caution">
    <text evidence="3">The sequence shown here is derived from an EMBL/GenBank/DDBJ whole genome shotgun (WGS) entry which is preliminary data.</text>
</comment>
<feature type="region of interest" description="Disordered" evidence="1">
    <location>
        <begin position="200"/>
        <end position="219"/>
    </location>
</feature>
<organism evidence="3 4">
    <name type="scientific">Asterophora parasitica</name>
    <dbReference type="NCBI Taxonomy" id="117018"/>
    <lineage>
        <taxon>Eukaryota</taxon>
        <taxon>Fungi</taxon>
        <taxon>Dikarya</taxon>
        <taxon>Basidiomycota</taxon>
        <taxon>Agaricomycotina</taxon>
        <taxon>Agaricomycetes</taxon>
        <taxon>Agaricomycetidae</taxon>
        <taxon>Agaricales</taxon>
        <taxon>Tricholomatineae</taxon>
        <taxon>Lyophyllaceae</taxon>
        <taxon>Asterophora</taxon>
    </lineage>
</organism>
<protein>
    <submittedName>
        <fullName evidence="3">Uncharacterized protein</fullName>
    </submittedName>
</protein>
<feature type="compositionally biased region" description="Pro residues" evidence="1">
    <location>
        <begin position="449"/>
        <end position="458"/>
    </location>
</feature>
<feature type="region of interest" description="Disordered" evidence="1">
    <location>
        <begin position="642"/>
        <end position="774"/>
    </location>
</feature>
<feature type="region of interest" description="Disordered" evidence="1">
    <location>
        <begin position="251"/>
        <end position="284"/>
    </location>
</feature>
<evidence type="ECO:0000313" key="3">
    <source>
        <dbReference type="EMBL" id="KAG5641865.1"/>
    </source>
</evidence>